<sequence length="1032" mass="111322">MRRARWRALDPSRYRNPLHSAKTLLMDEHPAAMTDTRGARSEHGAPDAPTAGALLIGGGETGDLIRAHDWAATPLGPLDRWPASLRAHVQTMLSSPVAMAILWGPTGVLLYNDLYAAVCGPRHPAALGANANDIWPEARDFNAAVIAAGLAGEPLSFHAQPLELWRYGVAEQVWMDLEYLPLRDDAGTPIGCLAIVFDITARVVAERDLALSREQYRFLDELGQAVADLHDADAVLRVTTERVGRHLGVANCAYADMDADEDGFSIRGDWHVPAMPSIVGHYRLADFGALAVERLGAGEPLIVNDVATELAPHEAATFQAIGIGATICMPLIKNGRLRALMAIHHQQPHEWSEAELSLIRQVTDRSWAHVERVASEANLRASEEQLRFALFAAEIGLWDVDEVNNTLFWQPAVRAMFGVSPDVPVTMDDFYGGVHPDDLPATAAAYAAAADPARRAIYDVEYRTVGKEDGVIRWVAAKGRGVFDDHRCLRVIGTAIDITARKRTEQALVELNHTLEQRVAAGLAERKLLADVVEHTTAIIFVADHNFRWLAINQAAIAAYQAVYGITPRVGDSMLDLLDHMPEERDRVRAAWARALDGEEYELQAAFGDPALGQRCFHLNFSTLRDPDGRLIGACQIAHDVTERIEEQQRLAEAEDQLRQAQKVEALGQLTGGVAHDFNNLLTPIIGSLDLLVRRGLGSDRERKLIGAALQSAERARTLVQRLLAFARRQPLQPTAIDVRALVAGMGDLVASTTGPQVQVAIEAPADLPPAHADTNQVEMALLNLAVNARDAMPAGGTLRITAAACHVDQPTPELGDLKPGDYVMISVADTGIGMDAETLARAIEPFFSTKGIGKGTGLGLSMVHGLARQLGGGIRIFSQPGLGTNVELWLPAAAAPAQPLAPDGKEAVIGPHRRGTALLVDDEEAVRHATAHMLEEAGFSVIEAASGTAALALLGQHPEVVVLVTDHLMPGMDGTQLARRARQMRADLPCLIVSGYADVEGVAPDLPRLTKPFRAQELIDALALVLTAPTS</sequence>
<dbReference type="InterPro" id="IPR000014">
    <property type="entry name" value="PAS"/>
</dbReference>
<protein>
    <recommendedName>
        <fullName evidence="3">histidine kinase</fullName>
        <ecNumber evidence="3">2.7.13.3</ecNumber>
    </recommendedName>
</protein>
<dbReference type="InterPro" id="IPR035965">
    <property type="entry name" value="PAS-like_dom_sf"/>
</dbReference>
<dbReference type="SUPFAM" id="SSF55785">
    <property type="entry name" value="PYP-like sensor domain (PAS domain)"/>
    <property type="match status" value="3"/>
</dbReference>
<dbReference type="Pfam" id="PF08447">
    <property type="entry name" value="PAS_3"/>
    <property type="match status" value="1"/>
</dbReference>
<dbReference type="InterPro" id="IPR001610">
    <property type="entry name" value="PAC"/>
</dbReference>
<dbReference type="PANTHER" id="PTHR43065">
    <property type="entry name" value="SENSOR HISTIDINE KINASE"/>
    <property type="match status" value="1"/>
</dbReference>
<dbReference type="GO" id="GO:0000155">
    <property type="term" value="F:phosphorelay sensor kinase activity"/>
    <property type="evidence" value="ECO:0007669"/>
    <property type="project" value="InterPro"/>
</dbReference>
<keyword evidence="5" id="KW-0808">Transferase</keyword>
<dbReference type="InterPro" id="IPR013655">
    <property type="entry name" value="PAS_fold_3"/>
</dbReference>
<feature type="domain" description="Phytochrome chromophore attachment site" evidence="8">
    <location>
        <begin position="318"/>
        <end position="365"/>
    </location>
</feature>
<dbReference type="CDD" id="cd00130">
    <property type="entry name" value="PAS"/>
    <property type="match status" value="2"/>
</dbReference>
<dbReference type="InterPro" id="IPR016132">
    <property type="entry name" value="Phyto_chromo_attachment"/>
</dbReference>
<dbReference type="PRINTS" id="PR00344">
    <property type="entry name" value="BCTRLSENSOR"/>
</dbReference>
<comment type="catalytic activity">
    <reaction evidence="1">
        <text>ATP + protein L-histidine = ADP + protein N-phospho-L-histidine.</text>
        <dbReference type="EC" id="2.7.13.3"/>
    </reaction>
</comment>
<evidence type="ECO:0000256" key="4">
    <source>
        <dbReference type="ARBA" id="ARBA00022553"/>
    </source>
</evidence>
<dbReference type="PROSITE" id="PS50109">
    <property type="entry name" value="HIS_KIN"/>
    <property type="match status" value="1"/>
</dbReference>
<evidence type="ECO:0000256" key="1">
    <source>
        <dbReference type="ARBA" id="ARBA00000085"/>
    </source>
</evidence>
<dbReference type="SMART" id="SM00065">
    <property type="entry name" value="GAF"/>
    <property type="match status" value="1"/>
</dbReference>
<dbReference type="EC" id="2.7.13.3" evidence="3"/>
<proteinExistence type="inferred from homology"/>
<dbReference type="InterPro" id="IPR029016">
    <property type="entry name" value="GAF-like_dom_sf"/>
</dbReference>
<dbReference type="SMART" id="SM00387">
    <property type="entry name" value="HATPase_c"/>
    <property type="match status" value="1"/>
</dbReference>
<dbReference type="EMBL" id="NBBI01000007">
    <property type="protein sequence ID" value="OWK28082.1"/>
    <property type="molecule type" value="Genomic_DNA"/>
</dbReference>
<dbReference type="SUPFAM" id="SSF47384">
    <property type="entry name" value="Homodimeric domain of signal transducing histidine kinase"/>
    <property type="match status" value="1"/>
</dbReference>
<dbReference type="SMART" id="SM00388">
    <property type="entry name" value="HisKA"/>
    <property type="match status" value="1"/>
</dbReference>
<dbReference type="SMART" id="SM00086">
    <property type="entry name" value="PAC"/>
    <property type="match status" value="2"/>
</dbReference>
<keyword evidence="6" id="KW-0418">Kinase</keyword>
<evidence type="ECO:0000313" key="13">
    <source>
        <dbReference type="EMBL" id="OWK28082.1"/>
    </source>
</evidence>
<evidence type="ECO:0000256" key="3">
    <source>
        <dbReference type="ARBA" id="ARBA00012438"/>
    </source>
</evidence>
<dbReference type="Proteomes" id="UP000197290">
    <property type="component" value="Unassembled WGS sequence"/>
</dbReference>
<dbReference type="PROSITE" id="PS50110">
    <property type="entry name" value="RESPONSE_REGULATORY"/>
    <property type="match status" value="1"/>
</dbReference>
<dbReference type="InterPro" id="IPR001789">
    <property type="entry name" value="Sig_transdc_resp-reg_receiver"/>
</dbReference>
<dbReference type="SMART" id="SM00448">
    <property type="entry name" value="REC"/>
    <property type="match status" value="1"/>
</dbReference>
<feature type="domain" description="PAC" evidence="12">
    <location>
        <begin position="158"/>
        <end position="211"/>
    </location>
</feature>
<dbReference type="InterPro" id="IPR003018">
    <property type="entry name" value="GAF"/>
</dbReference>
<dbReference type="InterPro" id="IPR036097">
    <property type="entry name" value="HisK_dim/P_sf"/>
</dbReference>
<evidence type="ECO:0000259" key="10">
    <source>
        <dbReference type="PROSITE" id="PS50110"/>
    </source>
</evidence>
<dbReference type="SMART" id="SM00091">
    <property type="entry name" value="PAS"/>
    <property type="match status" value="2"/>
</dbReference>
<evidence type="ECO:0000259" key="9">
    <source>
        <dbReference type="PROSITE" id="PS50109"/>
    </source>
</evidence>
<keyword evidence="14" id="KW-1185">Reference proteome</keyword>
<dbReference type="InterPro" id="IPR036890">
    <property type="entry name" value="HATPase_C_sf"/>
</dbReference>
<dbReference type="AlphaFoldDB" id="A0A245ZEB2"/>
<dbReference type="InterPro" id="IPR003661">
    <property type="entry name" value="HisK_dim/P_dom"/>
</dbReference>
<dbReference type="Gene3D" id="3.30.450.20">
    <property type="entry name" value="PAS domain"/>
    <property type="match status" value="3"/>
</dbReference>
<dbReference type="InterPro" id="IPR004358">
    <property type="entry name" value="Sig_transdc_His_kin-like_C"/>
</dbReference>
<dbReference type="Gene3D" id="1.10.287.130">
    <property type="match status" value="1"/>
</dbReference>
<organism evidence="13 14">
    <name type="scientific">Sphingomonas dokdonensis</name>
    <dbReference type="NCBI Taxonomy" id="344880"/>
    <lineage>
        <taxon>Bacteria</taxon>
        <taxon>Pseudomonadati</taxon>
        <taxon>Pseudomonadota</taxon>
        <taxon>Alphaproteobacteria</taxon>
        <taxon>Sphingomonadales</taxon>
        <taxon>Sphingomonadaceae</taxon>
        <taxon>Sphingomonas</taxon>
    </lineage>
</organism>
<feature type="domain" description="PAC" evidence="12">
    <location>
        <begin position="458"/>
        <end position="510"/>
    </location>
</feature>
<dbReference type="Pfam" id="PF00512">
    <property type="entry name" value="HisKA"/>
    <property type="match status" value="1"/>
</dbReference>
<dbReference type="Gene3D" id="2.10.70.100">
    <property type="match status" value="1"/>
</dbReference>
<dbReference type="PANTHER" id="PTHR43065:SF42">
    <property type="entry name" value="TWO-COMPONENT SENSOR PPRA"/>
    <property type="match status" value="1"/>
</dbReference>
<dbReference type="Gene3D" id="3.30.565.10">
    <property type="entry name" value="Histidine kinase-like ATPase, C-terminal domain"/>
    <property type="match status" value="1"/>
</dbReference>
<evidence type="ECO:0000256" key="7">
    <source>
        <dbReference type="PROSITE-ProRule" id="PRU00169"/>
    </source>
</evidence>
<accession>A0A245ZEB2</accession>
<dbReference type="PROSITE" id="PS50113">
    <property type="entry name" value="PAC"/>
    <property type="match status" value="2"/>
</dbReference>
<dbReference type="PROSITE" id="PS50112">
    <property type="entry name" value="PAS"/>
    <property type="match status" value="1"/>
</dbReference>
<evidence type="ECO:0000256" key="5">
    <source>
        <dbReference type="ARBA" id="ARBA00022679"/>
    </source>
</evidence>
<evidence type="ECO:0000259" key="8">
    <source>
        <dbReference type="PROSITE" id="PS50046"/>
    </source>
</evidence>
<gene>
    <name evidence="13" type="ORF">SPDO_29150</name>
</gene>
<dbReference type="Pfam" id="PF08448">
    <property type="entry name" value="PAS_4"/>
    <property type="match status" value="2"/>
</dbReference>
<dbReference type="InterPro" id="IPR003594">
    <property type="entry name" value="HATPase_dom"/>
</dbReference>
<evidence type="ECO:0000256" key="2">
    <source>
        <dbReference type="ARBA" id="ARBA00006402"/>
    </source>
</evidence>
<evidence type="ECO:0000313" key="14">
    <source>
        <dbReference type="Proteomes" id="UP000197290"/>
    </source>
</evidence>
<dbReference type="SUPFAM" id="SSF52172">
    <property type="entry name" value="CheY-like"/>
    <property type="match status" value="1"/>
</dbReference>
<feature type="domain" description="PAS" evidence="11">
    <location>
        <begin position="382"/>
        <end position="438"/>
    </location>
</feature>
<dbReference type="SUPFAM" id="SSF55874">
    <property type="entry name" value="ATPase domain of HSP90 chaperone/DNA topoisomerase II/histidine kinase"/>
    <property type="match status" value="1"/>
</dbReference>
<dbReference type="Gene3D" id="3.40.50.2300">
    <property type="match status" value="1"/>
</dbReference>
<dbReference type="CDD" id="cd00082">
    <property type="entry name" value="HisKA"/>
    <property type="match status" value="1"/>
</dbReference>
<dbReference type="InterPro" id="IPR000700">
    <property type="entry name" value="PAS-assoc_C"/>
</dbReference>
<dbReference type="Gene3D" id="3.30.450.40">
    <property type="match status" value="1"/>
</dbReference>
<feature type="domain" description="Histidine kinase" evidence="9">
    <location>
        <begin position="673"/>
        <end position="895"/>
    </location>
</feature>
<dbReference type="Pfam" id="PF00072">
    <property type="entry name" value="Response_reg"/>
    <property type="match status" value="1"/>
</dbReference>
<dbReference type="InterPro" id="IPR005467">
    <property type="entry name" value="His_kinase_dom"/>
</dbReference>
<feature type="domain" description="Response regulatory" evidence="10">
    <location>
        <begin position="917"/>
        <end position="1027"/>
    </location>
</feature>
<comment type="similarity">
    <text evidence="2">In the N-terminal section; belongs to the phytochrome family.</text>
</comment>
<keyword evidence="4 7" id="KW-0597">Phosphoprotein</keyword>
<evidence type="ECO:0000259" key="12">
    <source>
        <dbReference type="PROSITE" id="PS50113"/>
    </source>
</evidence>
<comment type="caution">
    <text evidence="13">The sequence shown here is derived from an EMBL/GenBank/DDBJ whole genome shotgun (WGS) entry which is preliminary data.</text>
</comment>
<dbReference type="InterPro" id="IPR013656">
    <property type="entry name" value="PAS_4"/>
</dbReference>
<dbReference type="NCBIfam" id="TIGR00229">
    <property type="entry name" value="sensory_box"/>
    <property type="match status" value="2"/>
</dbReference>
<name>A0A245ZEB2_9SPHN</name>
<dbReference type="InterPro" id="IPR011006">
    <property type="entry name" value="CheY-like_superfamily"/>
</dbReference>
<feature type="modified residue" description="4-aspartylphosphate" evidence="7">
    <location>
        <position position="967"/>
    </location>
</feature>
<dbReference type="Pfam" id="PF02518">
    <property type="entry name" value="HATPase_c"/>
    <property type="match status" value="1"/>
</dbReference>
<dbReference type="Pfam" id="PF01590">
    <property type="entry name" value="GAF"/>
    <property type="match status" value="1"/>
</dbReference>
<reference evidence="13 14" key="1">
    <citation type="submission" date="2017-03" db="EMBL/GenBank/DDBJ databases">
        <title>Genome sequence of Sphingomonas dokdonensis DSM 21029.</title>
        <authorList>
            <person name="Poehlein A."/>
            <person name="Wuebbeler J.H."/>
            <person name="Steinbuechel A."/>
            <person name="Daniel R."/>
        </authorList>
    </citation>
    <scope>NUCLEOTIDE SEQUENCE [LARGE SCALE GENOMIC DNA]</scope>
    <source>
        <strain evidence="13 14">DSM 21029</strain>
    </source>
</reference>
<evidence type="ECO:0000259" key="11">
    <source>
        <dbReference type="PROSITE" id="PS50112"/>
    </source>
</evidence>
<dbReference type="SUPFAM" id="SSF55781">
    <property type="entry name" value="GAF domain-like"/>
    <property type="match status" value="1"/>
</dbReference>
<evidence type="ECO:0000256" key="6">
    <source>
        <dbReference type="ARBA" id="ARBA00022777"/>
    </source>
</evidence>
<dbReference type="PROSITE" id="PS50046">
    <property type="entry name" value="PHYTOCHROME_2"/>
    <property type="match status" value="1"/>
</dbReference>